<dbReference type="GO" id="GO:0005737">
    <property type="term" value="C:cytoplasm"/>
    <property type="evidence" value="ECO:0007669"/>
    <property type="project" value="UniProtKB-SubCell"/>
</dbReference>
<evidence type="ECO:0000256" key="2">
    <source>
        <dbReference type="ARBA" id="ARBA00004496"/>
    </source>
</evidence>
<evidence type="ECO:0000256" key="6">
    <source>
        <dbReference type="ARBA" id="ARBA00022454"/>
    </source>
</evidence>
<feature type="region of interest" description="Disordered" evidence="16">
    <location>
        <begin position="64"/>
        <end position="134"/>
    </location>
</feature>
<dbReference type="GO" id="GO:0006281">
    <property type="term" value="P:DNA repair"/>
    <property type="evidence" value="ECO:0007669"/>
    <property type="project" value="UniProtKB-KW"/>
</dbReference>
<dbReference type="InterPro" id="IPR041803">
    <property type="entry name" value="DEF1_CUE"/>
</dbReference>
<feature type="region of interest" description="Disordered" evidence="16">
    <location>
        <begin position="851"/>
        <end position="1051"/>
    </location>
</feature>
<evidence type="ECO:0000313" key="17">
    <source>
        <dbReference type="EMBL" id="KIY47638.1"/>
    </source>
</evidence>
<keyword evidence="14" id="KW-0234">DNA repair</keyword>
<gene>
    <name evidence="17" type="ORF">FISHEDRAFT_74442</name>
</gene>
<feature type="compositionally biased region" description="Low complexity" evidence="16">
    <location>
        <begin position="679"/>
        <end position="690"/>
    </location>
</feature>
<evidence type="ECO:0000256" key="10">
    <source>
        <dbReference type="ARBA" id="ARBA00022786"/>
    </source>
</evidence>
<keyword evidence="9" id="KW-0227">DNA damage</keyword>
<dbReference type="PANTHER" id="PTHR16308:SF13">
    <property type="entry name" value="PROTEIN LINGERER"/>
    <property type="match status" value="1"/>
</dbReference>
<dbReference type="Proteomes" id="UP000054144">
    <property type="component" value="Unassembled WGS sequence"/>
</dbReference>
<evidence type="ECO:0000256" key="16">
    <source>
        <dbReference type="SAM" id="MobiDB-lite"/>
    </source>
</evidence>
<evidence type="ECO:0000256" key="3">
    <source>
        <dbReference type="ARBA" id="ARBA00004574"/>
    </source>
</evidence>
<feature type="compositionally biased region" description="Polar residues" evidence="16">
    <location>
        <begin position="494"/>
        <end position="508"/>
    </location>
</feature>
<evidence type="ECO:0000256" key="1">
    <source>
        <dbReference type="ARBA" id="ARBA00004123"/>
    </source>
</evidence>
<feature type="compositionally biased region" description="Pro residues" evidence="16">
    <location>
        <begin position="691"/>
        <end position="703"/>
    </location>
</feature>
<evidence type="ECO:0000256" key="13">
    <source>
        <dbReference type="ARBA" id="ARBA00023125"/>
    </source>
</evidence>
<feature type="compositionally biased region" description="Low complexity" evidence="16">
    <location>
        <begin position="970"/>
        <end position="1017"/>
    </location>
</feature>
<evidence type="ECO:0000256" key="12">
    <source>
        <dbReference type="ARBA" id="ARBA00022895"/>
    </source>
</evidence>
<name>A0A0D7A9Y2_9AGAR</name>
<feature type="compositionally biased region" description="Gly residues" evidence="16">
    <location>
        <begin position="851"/>
        <end position="862"/>
    </location>
</feature>
<evidence type="ECO:0000256" key="14">
    <source>
        <dbReference type="ARBA" id="ARBA00023204"/>
    </source>
</evidence>
<evidence type="ECO:0000256" key="5">
    <source>
        <dbReference type="ARBA" id="ARBA00020536"/>
    </source>
</evidence>
<organism evidence="17 18">
    <name type="scientific">Fistulina hepatica ATCC 64428</name>
    <dbReference type="NCBI Taxonomy" id="1128425"/>
    <lineage>
        <taxon>Eukaryota</taxon>
        <taxon>Fungi</taxon>
        <taxon>Dikarya</taxon>
        <taxon>Basidiomycota</taxon>
        <taxon>Agaricomycotina</taxon>
        <taxon>Agaricomycetes</taxon>
        <taxon>Agaricomycetidae</taxon>
        <taxon>Agaricales</taxon>
        <taxon>Fistulinaceae</taxon>
        <taxon>Fistulina</taxon>
    </lineage>
</organism>
<keyword evidence="15" id="KW-0539">Nucleus</keyword>
<feature type="compositionally biased region" description="Low complexity" evidence="16">
    <location>
        <begin position="606"/>
        <end position="618"/>
    </location>
</feature>
<feature type="region of interest" description="Disordered" evidence="16">
    <location>
        <begin position="674"/>
        <end position="730"/>
    </location>
</feature>
<keyword evidence="7" id="KW-0963">Cytoplasm</keyword>
<feature type="compositionally biased region" description="Polar residues" evidence="16">
    <location>
        <begin position="585"/>
        <end position="605"/>
    </location>
</feature>
<evidence type="ECO:0000256" key="11">
    <source>
        <dbReference type="ARBA" id="ARBA00022843"/>
    </source>
</evidence>
<sequence>MSHYKSAIAAQSRPETADNVPYKAEARQLKEFFPSWSNDDLQSLLVEVGGDIQIAATRISEGHVEQWGSVSRKKDKKTGGNHTKDGSFSARAAPVRGGRGGGRGGRGGASGRGGAIRGGRGRANGHVAHGHGTRGSVNANADVGAAVHASWADAPVPTASTEWGLSPEWNDTAPAIATDAWDSNIGSTTAPVQAVTAVSTAPTVNGNSYAHTTPSAPPPKPTPATSKLSWAQIARPQEKAPAPAIASPATKPAPPTEPESVPESPASLAAAEPQAGWEEPTTVEAPTWDDEPVRVEAASSTWQATSEPEPAPLAPAEEPQPVEELAELAPTVEPEPVPEPVHVAAPEAKPEVKEIKTSSEVKASPRPSRANAAPVRFGKSAVAMPTFPGLEKLGMQFGSLGLGDEEALDQPTAAPAAPVSSFSPPTQSSVTPSISQPALQVLPQAQVPTSPSVPSIAPSTQAPARSSSVTATPQQAFASLQPATPASHVAAATSPIQPHNQAQSSSFNPLDAVPAQQQQPSQPASRTPYLNNATPAASQAQEEAASHFSGFSSNNQTATAFGSSHPVSSGDEASQSQGSFSSGQVPSTFPGNQGFSGAPQSPAFLQSQTAQTVTTSAAPGVGQHQQGAFPGFGMGGGSMDYGYDNQRGFYGQSSFSDRLGHGHEEQIKGLPAAQIQQNASSVPPQAQVPAQPTPASQPPPQNPGTPQAHLSAQSQSQQPQQQNYVPPPVPYYYNPYPQNQFYGTPYNSAGSPYSSPAYGVPHQAQYVKYPTMFPGPAGAGQGTGGKAGPQGNPYSQLYAQGSYDEYQPPHQPGHASLGLGDYGKQLYGSGQAFTGGQGFAGGASQGFIGLGGNPAGGPGTGSAAGAQQRASPETAYKPYGAKDSAVGAASRIQQQQQQQHTPPQGQGYGSQGQGQGQYGAGSQGFSQGGGQGQYGNPPFGQGQGGTGASTYGQGQGQYYGNRFGGGSGSGAASAAAGGPAPHHQPGGASSSYQQQGAGSYQGNAYQQAGAGANPNAGHLTGAPAHLGYPQGGNDGAFYSYQHQPRQQAFWP</sequence>
<keyword evidence="18" id="KW-1185">Reference proteome</keyword>
<feature type="compositionally biased region" description="Low complexity" evidence="16">
    <location>
        <begin position="413"/>
        <end position="425"/>
    </location>
</feature>
<keyword evidence="11" id="KW-0832">Ubl conjugation</keyword>
<dbReference type="CDD" id="cd14368">
    <property type="entry name" value="CUE_DEF1_like"/>
    <property type="match status" value="1"/>
</dbReference>
<feature type="compositionally biased region" description="Low complexity" evidence="16">
    <location>
        <begin position="704"/>
        <end position="724"/>
    </location>
</feature>
<evidence type="ECO:0000256" key="7">
    <source>
        <dbReference type="ARBA" id="ARBA00022490"/>
    </source>
</evidence>
<feature type="compositionally biased region" description="Gly residues" evidence="16">
    <location>
        <begin position="906"/>
        <end position="933"/>
    </location>
</feature>
<keyword evidence="10" id="KW-0833">Ubl conjugation pathway</keyword>
<keyword evidence="13" id="KW-0238">DNA-binding</keyword>
<dbReference type="AlphaFoldDB" id="A0A0D7A9Y2"/>
<dbReference type="InterPro" id="IPR051833">
    <property type="entry name" value="TC-DDR_regulator"/>
</dbReference>
<dbReference type="EMBL" id="KN881930">
    <property type="protein sequence ID" value="KIY47638.1"/>
    <property type="molecule type" value="Genomic_DNA"/>
</dbReference>
<keyword evidence="6" id="KW-0158">Chromosome</keyword>
<feature type="compositionally biased region" description="Low complexity" evidence="16">
    <location>
        <begin position="893"/>
        <end position="905"/>
    </location>
</feature>
<evidence type="ECO:0000256" key="8">
    <source>
        <dbReference type="ARBA" id="ARBA00022553"/>
    </source>
</evidence>
<feature type="compositionally biased region" description="Polar residues" evidence="16">
    <location>
        <begin position="1040"/>
        <end position="1051"/>
    </location>
</feature>
<evidence type="ECO:0000256" key="4">
    <source>
        <dbReference type="ARBA" id="ARBA00005491"/>
    </source>
</evidence>
<comment type="subcellular location">
    <subcellularLocation>
        <location evidence="3">Chromosome</location>
        <location evidence="3">Telomere</location>
    </subcellularLocation>
    <subcellularLocation>
        <location evidence="2">Cytoplasm</location>
    </subcellularLocation>
    <subcellularLocation>
        <location evidence="1">Nucleus</location>
    </subcellularLocation>
</comment>
<accession>A0A0D7A9Y2</accession>
<dbReference type="GO" id="GO:0003677">
    <property type="term" value="F:DNA binding"/>
    <property type="evidence" value="ECO:0007669"/>
    <property type="project" value="UniProtKB-KW"/>
</dbReference>
<feature type="compositionally biased region" description="Gly residues" evidence="16">
    <location>
        <begin position="630"/>
        <end position="639"/>
    </location>
</feature>
<dbReference type="PANTHER" id="PTHR16308">
    <property type="entry name" value="UBIQUITIN ASSOCIATED PROTEIN 2-LIKE/LINGERER"/>
    <property type="match status" value="1"/>
</dbReference>
<feature type="compositionally biased region" description="Low complexity" evidence="16">
    <location>
        <begin position="364"/>
        <end position="374"/>
    </location>
</feature>
<dbReference type="GO" id="GO:0000781">
    <property type="term" value="C:chromosome, telomeric region"/>
    <property type="evidence" value="ECO:0007669"/>
    <property type="project" value="UniProtKB-SubCell"/>
</dbReference>
<feature type="compositionally biased region" description="Low complexity" evidence="16">
    <location>
        <begin position="514"/>
        <end position="525"/>
    </location>
</feature>
<feature type="compositionally biased region" description="Polar residues" evidence="16">
    <location>
        <begin position="446"/>
        <end position="484"/>
    </location>
</feature>
<feature type="compositionally biased region" description="Gly residues" evidence="16">
    <location>
        <begin position="97"/>
        <end position="122"/>
    </location>
</feature>
<protein>
    <recommendedName>
        <fullName evidence="5">RNA polymerase II degradation factor 1</fullName>
    </recommendedName>
</protein>
<dbReference type="OrthoDB" id="5396806at2759"/>
<feature type="compositionally biased region" description="Basic and acidic residues" evidence="16">
    <location>
        <begin position="348"/>
        <end position="359"/>
    </location>
</feature>
<feature type="compositionally biased region" description="Polar residues" evidence="16">
    <location>
        <begin position="549"/>
        <end position="573"/>
    </location>
</feature>
<evidence type="ECO:0000256" key="15">
    <source>
        <dbReference type="ARBA" id="ARBA00023242"/>
    </source>
</evidence>
<feature type="compositionally biased region" description="Polar residues" evidence="16">
    <location>
        <begin position="426"/>
        <end position="438"/>
    </location>
</feature>
<feature type="compositionally biased region" description="Gly residues" evidence="16">
    <location>
        <begin position="941"/>
        <end position="969"/>
    </location>
</feature>
<feature type="region of interest" description="Disordered" evidence="16">
    <location>
        <begin position="206"/>
        <end position="379"/>
    </location>
</feature>
<feature type="compositionally biased region" description="Low complexity" evidence="16">
    <location>
        <begin position="574"/>
        <end position="584"/>
    </location>
</feature>
<proteinExistence type="inferred from homology"/>
<feature type="compositionally biased region" description="Low complexity" evidence="16">
    <location>
        <begin position="258"/>
        <end position="275"/>
    </location>
</feature>
<keyword evidence="12" id="KW-0779">Telomere</keyword>
<evidence type="ECO:0000256" key="9">
    <source>
        <dbReference type="ARBA" id="ARBA00022763"/>
    </source>
</evidence>
<evidence type="ECO:0000313" key="18">
    <source>
        <dbReference type="Proteomes" id="UP000054144"/>
    </source>
</evidence>
<keyword evidence="8" id="KW-0597">Phosphoprotein</keyword>
<comment type="similarity">
    <text evidence="4">Belongs to the DEF1 family.</text>
</comment>
<feature type="region of interest" description="Disordered" evidence="16">
    <location>
        <begin position="401"/>
        <end position="659"/>
    </location>
</feature>
<dbReference type="GO" id="GO:0005634">
    <property type="term" value="C:nucleus"/>
    <property type="evidence" value="ECO:0007669"/>
    <property type="project" value="UniProtKB-SubCell"/>
</dbReference>
<feature type="compositionally biased region" description="Low complexity" evidence="16">
    <location>
        <begin position="239"/>
        <end position="250"/>
    </location>
</feature>
<reference evidence="17 18" key="1">
    <citation type="journal article" date="2015" name="Fungal Genet. Biol.">
        <title>Evolution of novel wood decay mechanisms in Agaricales revealed by the genome sequences of Fistulina hepatica and Cylindrobasidium torrendii.</title>
        <authorList>
            <person name="Floudas D."/>
            <person name="Held B.W."/>
            <person name="Riley R."/>
            <person name="Nagy L.G."/>
            <person name="Koehler G."/>
            <person name="Ransdell A.S."/>
            <person name="Younus H."/>
            <person name="Chow J."/>
            <person name="Chiniquy J."/>
            <person name="Lipzen A."/>
            <person name="Tritt A."/>
            <person name="Sun H."/>
            <person name="Haridas S."/>
            <person name="LaButti K."/>
            <person name="Ohm R.A."/>
            <person name="Kues U."/>
            <person name="Blanchette R.A."/>
            <person name="Grigoriev I.V."/>
            <person name="Minto R.E."/>
            <person name="Hibbett D.S."/>
        </authorList>
    </citation>
    <scope>NUCLEOTIDE SEQUENCE [LARGE SCALE GENOMIC DNA]</scope>
    <source>
        <strain evidence="17 18">ATCC 64428</strain>
    </source>
</reference>